<name>A0ABN9QWI7_9DINO</name>
<dbReference type="EMBL" id="CAUYUJ010004715">
    <property type="protein sequence ID" value="CAK0810693.1"/>
    <property type="molecule type" value="Genomic_DNA"/>
</dbReference>
<accession>A0ABN9QWI7</accession>
<gene>
    <name evidence="1" type="ORF">PCOR1329_LOCUS15571</name>
</gene>
<proteinExistence type="predicted"/>
<sequence>DLERWYASGARRRLLWRSCKIARCALHLDGRLPDARLVQLVLHQVFERRVAPHLRAPRLDKGEMAVVERFVAGLPDKWPGAAARVLIRLGSGDEAQALMNQL</sequence>
<dbReference type="Proteomes" id="UP001189429">
    <property type="component" value="Unassembled WGS sequence"/>
</dbReference>
<feature type="non-terminal residue" evidence="1">
    <location>
        <position position="1"/>
    </location>
</feature>
<reference evidence="1" key="1">
    <citation type="submission" date="2023-10" db="EMBL/GenBank/DDBJ databases">
        <authorList>
            <person name="Chen Y."/>
            <person name="Shah S."/>
            <person name="Dougan E. K."/>
            <person name="Thang M."/>
            <person name="Chan C."/>
        </authorList>
    </citation>
    <scope>NUCLEOTIDE SEQUENCE [LARGE SCALE GENOMIC DNA]</scope>
</reference>
<keyword evidence="2" id="KW-1185">Reference proteome</keyword>
<protein>
    <submittedName>
        <fullName evidence="1">Uncharacterized protein</fullName>
    </submittedName>
</protein>
<comment type="caution">
    <text evidence="1">The sequence shown here is derived from an EMBL/GenBank/DDBJ whole genome shotgun (WGS) entry which is preliminary data.</text>
</comment>
<evidence type="ECO:0000313" key="1">
    <source>
        <dbReference type="EMBL" id="CAK0810693.1"/>
    </source>
</evidence>
<evidence type="ECO:0000313" key="2">
    <source>
        <dbReference type="Proteomes" id="UP001189429"/>
    </source>
</evidence>
<organism evidence="1 2">
    <name type="scientific">Prorocentrum cordatum</name>
    <dbReference type="NCBI Taxonomy" id="2364126"/>
    <lineage>
        <taxon>Eukaryota</taxon>
        <taxon>Sar</taxon>
        <taxon>Alveolata</taxon>
        <taxon>Dinophyceae</taxon>
        <taxon>Prorocentrales</taxon>
        <taxon>Prorocentraceae</taxon>
        <taxon>Prorocentrum</taxon>
    </lineage>
</organism>